<dbReference type="PROSITE" id="PS00375">
    <property type="entry name" value="UDPGT"/>
    <property type="match status" value="1"/>
</dbReference>
<evidence type="ECO:0000256" key="2">
    <source>
        <dbReference type="ARBA" id="ARBA00022679"/>
    </source>
</evidence>
<keyword evidence="2 3" id="KW-0808">Transferase</keyword>
<dbReference type="PANTHER" id="PTHR48048:SF35">
    <property type="entry name" value="UDP-GLYCOSYLTRANSFERASES DOMAIN-CONTAINING PROTEIN"/>
    <property type="match status" value="1"/>
</dbReference>
<sequence length="484" mass="53618">MEKVELVAITAPLMGHLPPVLQLAKLMLQTNNQLSITFLISKMPLDPEGAAKIQSIVASNSNIERLHFQELPTDQVNVSQGSNARSGSSIHQFIESQKIRVREAVSKIEGLSGFIVDMISTTMIDVADDLGLPSYLFFNQGAGFIGLLLHFQTLEDEQNQEISELIQSRDELDVPSYEKRVPIGVLPTLTTKKETWSKMFLKCSREYRRAKGIVVNTFADLETYALDSFSLKSPPPYGNSKVPTIYPLGPILNLSQSNKEQHPELMNWLDSQPQNSVVFLCFGSMGSINSDQIKEIAKGIEQSGCRFLWVLRQADKGGFAGDLKNYEAALPDGFLGRTASIGKVVGWVPQVAVLSHPAVGGFVSHCGWNSTLESIWFGVPMATWPLHAEQQLNAFQLVKELGIAVEIALDYAEAKQNQEIVRAKQVEKGIRELMDSENEVRKRVKEFSEKSHLAVEENGSSTLALETIIQDLIHNSSQGQIPKK</sequence>
<dbReference type="InterPro" id="IPR035595">
    <property type="entry name" value="UDP_glycos_trans_CS"/>
</dbReference>
<comment type="caution">
    <text evidence="5">The sequence shown here is derived from an EMBL/GenBank/DDBJ whole genome shotgun (WGS) entry which is preliminary data.</text>
</comment>
<keyword evidence="3" id="KW-0328">Glycosyltransferase</keyword>
<keyword evidence="6" id="KW-1185">Reference proteome</keyword>
<comment type="similarity">
    <text evidence="1 3">Belongs to the UDP-glycosyltransferase family.</text>
</comment>
<dbReference type="InterPro" id="IPR050481">
    <property type="entry name" value="UDP-glycosyltransf_plant"/>
</dbReference>
<dbReference type="PANTHER" id="PTHR48048">
    <property type="entry name" value="GLYCOSYLTRANSFERASE"/>
    <property type="match status" value="1"/>
</dbReference>
<gene>
    <name evidence="5" type="ORF">ACH5RR_001561</name>
</gene>
<dbReference type="AlphaFoldDB" id="A0ABD3B3U9"/>
<evidence type="ECO:0000256" key="1">
    <source>
        <dbReference type="ARBA" id="ARBA00009995"/>
    </source>
</evidence>
<reference evidence="5 6" key="1">
    <citation type="submission" date="2024-11" db="EMBL/GenBank/DDBJ databases">
        <title>A near-complete genome assembly of Cinchona calisaya.</title>
        <authorList>
            <person name="Lian D.C."/>
            <person name="Zhao X.W."/>
            <person name="Wei L."/>
        </authorList>
    </citation>
    <scope>NUCLEOTIDE SEQUENCE [LARGE SCALE GENOMIC DNA]</scope>
    <source>
        <tissue evidence="5">Nenye</tissue>
    </source>
</reference>
<dbReference type="CDD" id="cd03784">
    <property type="entry name" value="GT1_Gtf-like"/>
    <property type="match status" value="1"/>
</dbReference>
<evidence type="ECO:0000313" key="5">
    <source>
        <dbReference type="EMBL" id="KAL3538195.1"/>
    </source>
</evidence>
<dbReference type="GO" id="GO:0016757">
    <property type="term" value="F:glycosyltransferase activity"/>
    <property type="evidence" value="ECO:0007669"/>
    <property type="project" value="UniProtKB-KW"/>
</dbReference>
<dbReference type="FunFam" id="3.40.50.2000:FF:000056">
    <property type="entry name" value="Glycosyltransferase"/>
    <property type="match status" value="1"/>
</dbReference>
<dbReference type="SUPFAM" id="SSF53756">
    <property type="entry name" value="UDP-Glycosyltransferase/glycogen phosphorylase"/>
    <property type="match status" value="1"/>
</dbReference>
<proteinExistence type="inferred from homology"/>
<accession>A0ABD3B3U9</accession>
<dbReference type="InterPro" id="IPR002213">
    <property type="entry name" value="UDP_glucos_trans"/>
</dbReference>
<organism evidence="5 6">
    <name type="scientific">Cinchona calisaya</name>
    <dbReference type="NCBI Taxonomy" id="153742"/>
    <lineage>
        <taxon>Eukaryota</taxon>
        <taxon>Viridiplantae</taxon>
        <taxon>Streptophyta</taxon>
        <taxon>Embryophyta</taxon>
        <taxon>Tracheophyta</taxon>
        <taxon>Spermatophyta</taxon>
        <taxon>Magnoliopsida</taxon>
        <taxon>eudicotyledons</taxon>
        <taxon>Gunneridae</taxon>
        <taxon>Pentapetalae</taxon>
        <taxon>asterids</taxon>
        <taxon>lamiids</taxon>
        <taxon>Gentianales</taxon>
        <taxon>Rubiaceae</taxon>
        <taxon>Cinchonoideae</taxon>
        <taxon>Cinchoneae</taxon>
        <taxon>Cinchona</taxon>
    </lineage>
</organism>
<dbReference type="EC" id="2.4.1.-" evidence="4"/>
<evidence type="ECO:0000256" key="4">
    <source>
        <dbReference type="RuleBase" id="RU362057"/>
    </source>
</evidence>
<dbReference type="Proteomes" id="UP001630127">
    <property type="component" value="Unassembled WGS sequence"/>
</dbReference>
<dbReference type="Gene3D" id="3.40.50.2000">
    <property type="entry name" value="Glycogen Phosphorylase B"/>
    <property type="match status" value="2"/>
</dbReference>
<dbReference type="Pfam" id="PF00201">
    <property type="entry name" value="UDPGT"/>
    <property type="match status" value="1"/>
</dbReference>
<name>A0ABD3B3U9_9GENT</name>
<protein>
    <recommendedName>
        <fullName evidence="4">Glycosyltransferase</fullName>
        <ecNumber evidence="4">2.4.1.-</ecNumber>
    </recommendedName>
</protein>
<evidence type="ECO:0000313" key="6">
    <source>
        <dbReference type="Proteomes" id="UP001630127"/>
    </source>
</evidence>
<dbReference type="EMBL" id="JBJUIK010000001">
    <property type="protein sequence ID" value="KAL3538195.1"/>
    <property type="molecule type" value="Genomic_DNA"/>
</dbReference>
<evidence type="ECO:0000256" key="3">
    <source>
        <dbReference type="RuleBase" id="RU003718"/>
    </source>
</evidence>